<dbReference type="PRINTS" id="PR00385">
    <property type="entry name" value="P450"/>
</dbReference>
<dbReference type="PROSITE" id="PS00086">
    <property type="entry name" value="CYTOCHROME_P450"/>
    <property type="match status" value="2"/>
</dbReference>
<dbReference type="InterPro" id="IPR017972">
    <property type="entry name" value="Cyt_P450_CS"/>
</dbReference>
<gene>
    <name evidence="10" type="ORF">LAZ67_6000064</name>
</gene>
<dbReference type="Pfam" id="PF00067">
    <property type="entry name" value="p450"/>
    <property type="match status" value="2"/>
</dbReference>
<dbReference type="Gene3D" id="1.10.630.10">
    <property type="entry name" value="Cytochrome P450"/>
    <property type="match status" value="2"/>
</dbReference>
<evidence type="ECO:0000256" key="2">
    <source>
        <dbReference type="ARBA" id="ARBA00022617"/>
    </source>
</evidence>
<feature type="compositionally biased region" description="Gly residues" evidence="9">
    <location>
        <begin position="268"/>
        <end position="277"/>
    </location>
</feature>
<dbReference type="InterPro" id="IPR036396">
    <property type="entry name" value="Cyt_P450_sf"/>
</dbReference>
<accession>A0ABY6KI31</accession>
<dbReference type="EMBL" id="CP092868">
    <property type="protein sequence ID" value="UYV68532.1"/>
    <property type="molecule type" value="Genomic_DNA"/>
</dbReference>
<evidence type="ECO:0000313" key="11">
    <source>
        <dbReference type="Proteomes" id="UP001235939"/>
    </source>
</evidence>
<comment type="similarity">
    <text evidence="1 8">Belongs to the cytochrome P450 family.</text>
</comment>
<protein>
    <submittedName>
        <fullName evidence="10">CYP3A4</fullName>
    </submittedName>
</protein>
<sequence length="685" mass="77019">MCENREAIQSVLMKNSLTFNRLVMSSSCPYYDHHHCRHDTRAGDDRGVRAGGQAAGQQCGRREGTEVEGRPGHPVALLQRQQDTEGGGVCLTVHAGDGGHVVLRLHGTPAQRHEESLAEARRCAEGGLRCVNDRSHNVVHKIDGRCLALFPVSFPQVLKILTTIDKLLPFRVFSTGNLTYLFNSVEQVIQRRLQIKDVSIYWSRAAWSSRVSFQYSRMDLLQLMMDHNKEVEKMDASQLTHPLLWQVRDVQATHVLHHPHVDPPPGHPGQGQGGDTDSGGRQEELQPPYVHMCHRRTTTTLCTYVPQKDYNHPMYICATEGLQPPYVHMCHRMATTILCTYVPQKEISYDDLKEFHLMDRVLSETLRLHPPTLTSITRASDEDFEVLGKTIPKEVGVMVPLGVLHLSSKYWKEPLVFDPDRFSPDQKVDPLVYMPFGAGPRFCIGKKMALTVTKLALARLLRRYRVLPGPHTDKVPSFLPSNLLVFLMSAPECELEVEVTKTQGVGSSILRAAEEDYKVLGKTIPKNISFMVPLAVMNLSSKYWKEPLVFDPDRFSPDQKVDPLVYMPFGAGPRFCIGKKMALTVNKLALARLLRRYRVLPGPHTDQVPSFQLADLHLNSSLVVSSGAYNISAGEPLQEGHSLHPSPQEWHSRQAGQSLAQRHPWISIATNSRHNFVPRKSHCCS</sequence>
<dbReference type="SUPFAM" id="SSF48264">
    <property type="entry name" value="Cytochrome P450"/>
    <property type="match status" value="2"/>
</dbReference>
<keyword evidence="4 8" id="KW-0560">Oxidoreductase</keyword>
<feature type="region of interest" description="Disordered" evidence="9">
    <location>
        <begin position="42"/>
        <end position="71"/>
    </location>
</feature>
<name>A0ABY6KI31_9ARAC</name>
<keyword evidence="6 8" id="KW-0503">Monooxygenase</keyword>
<evidence type="ECO:0000256" key="7">
    <source>
        <dbReference type="ARBA" id="ARBA00043906"/>
    </source>
</evidence>
<keyword evidence="2 8" id="KW-0349">Heme</keyword>
<dbReference type="PANTHER" id="PTHR24302:SF15">
    <property type="entry name" value="FATTY-ACID PEROXYGENASE"/>
    <property type="match status" value="1"/>
</dbReference>
<evidence type="ECO:0000256" key="1">
    <source>
        <dbReference type="ARBA" id="ARBA00010617"/>
    </source>
</evidence>
<organism evidence="10 11">
    <name type="scientific">Cordylochernes scorpioides</name>
    <dbReference type="NCBI Taxonomy" id="51811"/>
    <lineage>
        <taxon>Eukaryota</taxon>
        <taxon>Metazoa</taxon>
        <taxon>Ecdysozoa</taxon>
        <taxon>Arthropoda</taxon>
        <taxon>Chelicerata</taxon>
        <taxon>Arachnida</taxon>
        <taxon>Pseudoscorpiones</taxon>
        <taxon>Cheliferoidea</taxon>
        <taxon>Chernetidae</taxon>
        <taxon>Cordylochernes</taxon>
    </lineage>
</organism>
<feature type="region of interest" description="Disordered" evidence="9">
    <location>
        <begin position="635"/>
        <end position="656"/>
    </location>
</feature>
<dbReference type="PRINTS" id="PR00463">
    <property type="entry name" value="EP450I"/>
</dbReference>
<keyword evidence="5 8" id="KW-0408">Iron</keyword>
<evidence type="ECO:0000313" key="10">
    <source>
        <dbReference type="EMBL" id="UYV68532.1"/>
    </source>
</evidence>
<evidence type="ECO:0000256" key="3">
    <source>
        <dbReference type="ARBA" id="ARBA00022723"/>
    </source>
</evidence>
<dbReference type="InterPro" id="IPR001128">
    <property type="entry name" value="Cyt_P450"/>
</dbReference>
<evidence type="ECO:0000256" key="6">
    <source>
        <dbReference type="ARBA" id="ARBA00023033"/>
    </source>
</evidence>
<comment type="function">
    <text evidence="7">Cytochromes P450 are a group of heme-thiolate monooxygenases. They oxidize a variety of structurally unrelated compounds, including steroids, fatty acids, and xenobiotics.</text>
</comment>
<keyword evidence="3 8" id="KW-0479">Metal-binding</keyword>
<reference evidence="10 11" key="1">
    <citation type="submission" date="2022-01" db="EMBL/GenBank/DDBJ databases">
        <title>A chromosomal length assembly of Cordylochernes scorpioides.</title>
        <authorList>
            <person name="Zeh D."/>
            <person name="Zeh J."/>
        </authorList>
    </citation>
    <scope>NUCLEOTIDE SEQUENCE [LARGE SCALE GENOMIC DNA]</scope>
    <source>
        <strain evidence="10">IN4F17</strain>
        <tissue evidence="10">Whole Body</tissue>
    </source>
</reference>
<evidence type="ECO:0000256" key="8">
    <source>
        <dbReference type="RuleBase" id="RU000461"/>
    </source>
</evidence>
<feature type="region of interest" description="Disordered" evidence="9">
    <location>
        <begin position="257"/>
        <end position="284"/>
    </location>
</feature>
<dbReference type="PANTHER" id="PTHR24302">
    <property type="entry name" value="CYTOCHROME P450 FAMILY 3"/>
    <property type="match status" value="1"/>
</dbReference>
<feature type="compositionally biased region" description="Basic and acidic residues" evidence="9">
    <location>
        <begin position="60"/>
        <end position="71"/>
    </location>
</feature>
<proteinExistence type="inferred from homology"/>
<evidence type="ECO:0000256" key="4">
    <source>
        <dbReference type="ARBA" id="ARBA00023002"/>
    </source>
</evidence>
<dbReference type="InterPro" id="IPR050705">
    <property type="entry name" value="Cytochrome_P450_3A"/>
</dbReference>
<evidence type="ECO:0000256" key="5">
    <source>
        <dbReference type="ARBA" id="ARBA00023004"/>
    </source>
</evidence>
<dbReference type="InterPro" id="IPR002401">
    <property type="entry name" value="Cyt_P450_E_grp-I"/>
</dbReference>
<dbReference type="Proteomes" id="UP001235939">
    <property type="component" value="Chromosome 06"/>
</dbReference>
<keyword evidence="11" id="KW-1185">Reference proteome</keyword>
<evidence type="ECO:0000256" key="9">
    <source>
        <dbReference type="SAM" id="MobiDB-lite"/>
    </source>
</evidence>